<dbReference type="InterPro" id="IPR051311">
    <property type="entry name" value="DedA_domain"/>
</dbReference>
<dbReference type="RefSeq" id="WP_406721256.1">
    <property type="nucleotide sequence ID" value="NZ_CP135443.1"/>
</dbReference>
<feature type="domain" description="VTT" evidence="2">
    <location>
        <begin position="32"/>
        <end position="139"/>
    </location>
</feature>
<dbReference type="Proteomes" id="UP001623290">
    <property type="component" value="Chromosome"/>
</dbReference>
<dbReference type="PANTHER" id="PTHR42709">
    <property type="entry name" value="ALKALINE PHOSPHATASE LIKE PROTEIN"/>
    <property type="match status" value="1"/>
</dbReference>
<evidence type="ECO:0000256" key="1">
    <source>
        <dbReference type="SAM" id="Phobius"/>
    </source>
</evidence>
<dbReference type="PANTHER" id="PTHR42709:SF4">
    <property type="entry name" value="INNER MEMBRANE PROTEIN YQAA"/>
    <property type="match status" value="1"/>
</dbReference>
<name>A0ABZ1E3I0_9RHOB</name>
<feature type="transmembrane region" description="Helical" evidence="1">
    <location>
        <begin position="40"/>
        <end position="63"/>
    </location>
</feature>
<feature type="transmembrane region" description="Helical" evidence="1">
    <location>
        <begin position="92"/>
        <end position="115"/>
    </location>
</feature>
<organism evidence="3 4">
    <name type="scientific">Thioclava litoralis</name>
    <dbReference type="NCBI Taxonomy" id="3076557"/>
    <lineage>
        <taxon>Bacteria</taxon>
        <taxon>Pseudomonadati</taxon>
        <taxon>Pseudomonadota</taxon>
        <taxon>Alphaproteobacteria</taxon>
        <taxon>Rhodobacterales</taxon>
        <taxon>Paracoccaceae</taxon>
        <taxon>Thioclava</taxon>
    </lineage>
</organism>
<feature type="transmembrane region" description="Helical" evidence="1">
    <location>
        <begin position="121"/>
        <end position="142"/>
    </location>
</feature>
<gene>
    <name evidence="3" type="ORF">RPE78_03660</name>
</gene>
<keyword evidence="1" id="KW-0812">Transmembrane</keyword>
<proteinExistence type="predicted"/>
<dbReference type="Pfam" id="PF09335">
    <property type="entry name" value="VTT_dom"/>
    <property type="match status" value="1"/>
</dbReference>
<dbReference type="EMBL" id="CP135443">
    <property type="protein sequence ID" value="WRY34396.1"/>
    <property type="molecule type" value="Genomic_DNA"/>
</dbReference>
<keyword evidence="4" id="KW-1185">Reference proteome</keyword>
<evidence type="ECO:0000259" key="2">
    <source>
        <dbReference type="Pfam" id="PF09335"/>
    </source>
</evidence>
<evidence type="ECO:0000313" key="4">
    <source>
        <dbReference type="Proteomes" id="UP001623290"/>
    </source>
</evidence>
<keyword evidence="1" id="KW-0472">Membrane</keyword>
<sequence length="149" mass="16667">MFDLSASLTGLFFSGLLAATPIPAQSEIVFVAMQTAQAAPIGLMILIAGIGNTLGALITYYIGRQVNRWRDRKWFPASQKQLDRGHRWFDRWGLWILFLSWAPGGDLICLIAGILRMSLWLYLPIVFLAKTGRYAAVAWITAQAMQIVH</sequence>
<reference evidence="3 4" key="1">
    <citation type="submission" date="2023-09" db="EMBL/GenBank/DDBJ databases">
        <title>Thioclava shenzhenensis sp. nov., a multidrug resistant bacteria-antagonizing species isolated from coastal seawater.</title>
        <authorList>
            <person name="Long M."/>
        </authorList>
    </citation>
    <scope>NUCLEOTIDE SEQUENCE [LARGE SCALE GENOMIC DNA]</scope>
    <source>
        <strain evidence="3 4">FTW29</strain>
    </source>
</reference>
<keyword evidence="1" id="KW-1133">Transmembrane helix</keyword>
<dbReference type="InterPro" id="IPR032816">
    <property type="entry name" value="VTT_dom"/>
</dbReference>
<evidence type="ECO:0000313" key="3">
    <source>
        <dbReference type="EMBL" id="WRY34396.1"/>
    </source>
</evidence>
<accession>A0ABZ1E3I0</accession>
<protein>
    <submittedName>
        <fullName evidence="3">YqaA family protein</fullName>
    </submittedName>
</protein>